<dbReference type="EMBL" id="QFLI01000003">
    <property type="protein sequence ID" value="PXY01606.1"/>
    <property type="molecule type" value="Genomic_DNA"/>
</dbReference>
<evidence type="ECO:0000313" key="4">
    <source>
        <dbReference type="Proteomes" id="UP000248079"/>
    </source>
</evidence>
<dbReference type="InterPro" id="IPR036291">
    <property type="entry name" value="NAD(P)-bd_dom_sf"/>
</dbReference>
<protein>
    <submittedName>
        <fullName evidence="3">Oxidoreductase</fullName>
    </submittedName>
</protein>
<evidence type="ECO:0000256" key="1">
    <source>
        <dbReference type="ARBA" id="ARBA00006484"/>
    </source>
</evidence>
<dbReference type="GO" id="GO:0016491">
    <property type="term" value="F:oxidoreductase activity"/>
    <property type="evidence" value="ECO:0007669"/>
    <property type="project" value="UniProtKB-KW"/>
</dbReference>
<comment type="caution">
    <text evidence="3">The sequence shown here is derived from an EMBL/GenBank/DDBJ whole genome shotgun (WGS) entry which is preliminary data.</text>
</comment>
<comment type="similarity">
    <text evidence="1">Belongs to the short-chain dehydrogenases/reductases (SDR) family.</text>
</comment>
<dbReference type="Proteomes" id="UP000248079">
    <property type="component" value="Unassembled WGS sequence"/>
</dbReference>
<dbReference type="SUPFAM" id="SSF51735">
    <property type="entry name" value="NAD(P)-binding Rossmann-fold domains"/>
    <property type="match status" value="1"/>
</dbReference>
<evidence type="ECO:0000313" key="3">
    <source>
        <dbReference type="EMBL" id="PXY01606.1"/>
    </source>
</evidence>
<organism evidence="3 4">
    <name type="scientific">Marinifilum breve</name>
    <dbReference type="NCBI Taxonomy" id="2184082"/>
    <lineage>
        <taxon>Bacteria</taxon>
        <taxon>Pseudomonadati</taxon>
        <taxon>Bacteroidota</taxon>
        <taxon>Bacteroidia</taxon>
        <taxon>Marinilabiliales</taxon>
        <taxon>Marinifilaceae</taxon>
    </lineage>
</organism>
<dbReference type="PRINTS" id="PR00081">
    <property type="entry name" value="GDHRDH"/>
</dbReference>
<proteinExistence type="inferred from homology"/>
<dbReference type="Gene3D" id="3.40.50.720">
    <property type="entry name" value="NAD(P)-binding Rossmann-like Domain"/>
    <property type="match status" value="1"/>
</dbReference>
<name>A0A2V3ZZ50_9BACT</name>
<dbReference type="Pfam" id="PF13561">
    <property type="entry name" value="adh_short_C2"/>
    <property type="match status" value="1"/>
</dbReference>
<dbReference type="AlphaFoldDB" id="A0A2V3ZZ50"/>
<dbReference type="InterPro" id="IPR002347">
    <property type="entry name" value="SDR_fam"/>
</dbReference>
<dbReference type="CDD" id="cd05233">
    <property type="entry name" value="SDR_c"/>
    <property type="match status" value="1"/>
</dbReference>
<keyword evidence="4" id="KW-1185">Reference proteome</keyword>
<keyword evidence="2" id="KW-0560">Oxidoreductase</keyword>
<dbReference type="InterPro" id="IPR051122">
    <property type="entry name" value="SDR_DHRS6-like"/>
</dbReference>
<gene>
    <name evidence="3" type="ORF">DF185_09040</name>
</gene>
<accession>A0A2V3ZZ50</accession>
<dbReference type="RefSeq" id="WP_110360415.1">
    <property type="nucleotide sequence ID" value="NZ_QFLI01000003.1"/>
</dbReference>
<dbReference type="OrthoDB" id="9803333at2"/>
<dbReference type="PANTHER" id="PTHR43477:SF1">
    <property type="entry name" value="DIHYDROANTICAPSIN 7-DEHYDROGENASE"/>
    <property type="match status" value="1"/>
</dbReference>
<dbReference type="PANTHER" id="PTHR43477">
    <property type="entry name" value="DIHYDROANTICAPSIN 7-DEHYDROGENASE"/>
    <property type="match status" value="1"/>
</dbReference>
<sequence length="232" mass="25370">MGNFVIIGGSSGIGKELVRILSKSGHQVFATYCKNLVEEKIPNVEFRQLNVLDENLSLDFLPEQIDGFVYCPGSINLRPFHRIKAEDFIADYQLQVIGAIRILQEVFPALKISGKASVMLFSSIVVQQGFNFHAQVASSKGALEGLCKSLAAEWAPHIRVNVIAPSLTNTPLTARLLNSEEKKESNAQRHPLQKIGDASDIAEMAAFLLSEKASWITGQIIHIDGGLSSVKL</sequence>
<evidence type="ECO:0000256" key="2">
    <source>
        <dbReference type="ARBA" id="ARBA00023002"/>
    </source>
</evidence>
<reference evidence="3 4" key="1">
    <citation type="submission" date="2018-05" db="EMBL/GenBank/DDBJ databases">
        <title>Marinifilum breve JC075T sp. nov., a marine bacterium isolated from Yongle Blue Hole in the South China Sea.</title>
        <authorList>
            <person name="Fu T."/>
        </authorList>
    </citation>
    <scope>NUCLEOTIDE SEQUENCE [LARGE SCALE GENOMIC DNA]</scope>
    <source>
        <strain evidence="3 4">JC075</strain>
    </source>
</reference>